<feature type="region of interest" description="Disordered" evidence="3">
    <location>
        <begin position="254"/>
        <end position="291"/>
    </location>
</feature>
<keyword evidence="2" id="KW-0802">TPR repeat</keyword>
<proteinExistence type="predicted"/>
<dbReference type="AlphaFoldDB" id="A0A7S3CIC0"/>
<dbReference type="InterPro" id="IPR011990">
    <property type="entry name" value="TPR-like_helical_dom_sf"/>
</dbReference>
<accession>A0A7S3CIC0</accession>
<feature type="compositionally biased region" description="Low complexity" evidence="3">
    <location>
        <begin position="17"/>
        <end position="32"/>
    </location>
</feature>
<feature type="compositionally biased region" description="Basic and acidic residues" evidence="3">
    <location>
        <begin position="259"/>
        <end position="282"/>
    </location>
</feature>
<evidence type="ECO:0000313" key="4">
    <source>
        <dbReference type="EMBL" id="CAE0195937.1"/>
    </source>
</evidence>
<feature type="region of interest" description="Disordered" evidence="3">
    <location>
        <begin position="56"/>
        <end position="75"/>
    </location>
</feature>
<dbReference type="Gene3D" id="1.25.40.10">
    <property type="entry name" value="Tetratricopeptide repeat domain"/>
    <property type="match status" value="1"/>
</dbReference>
<dbReference type="SUPFAM" id="SSF48452">
    <property type="entry name" value="TPR-like"/>
    <property type="match status" value="1"/>
</dbReference>
<dbReference type="EMBL" id="HBHZ01011682">
    <property type="protein sequence ID" value="CAE0195937.1"/>
    <property type="molecule type" value="Transcribed_RNA"/>
</dbReference>
<evidence type="ECO:0000256" key="3">
    <source>
        <dbReference type="SAM" id="MobiDB-lite"/>
    </source>
</evidence>
<evidence type="ECO:0000256" key="2">
    <source>
        <dbReference type="ARBA" id="ARBA00022803"/>
    </source>
</evidence>
<reference evidence="4" key="1">
    <citation type="submission" date="2021-01" db="EMBL/GenBank/DDBJ databases">
        <authorList>
            <person name="Corre E."/>
            <person name="Pelletier E."/>
            <person name="Niang G."/>
            <person name="Scheremetjew M."/>
            <person name="Finn R."/>
            <person name="Kale V."/>
            <person name="Holt S."/>
            <person name="Cochrane G."/>
            <person name="Meng A."/>
            <person name="Brown T."/>
            <person name="Cohen L."/>
        </authorList>
    </citation>
    <scope>NUCLEOTIDE SEQUENCE</scope>
    <source>
        <strain evidence="4">RCC1871</strain>
    </source>
</reference>
<dbReference type="InterPro" id="IPR039663">
    <property type="entry name" value="AIP/AIPL1/TTC9"/>
</dbReference>
<dbReference type="PANTHER" id="PTHR11242">
    <property type="entry name" value="ARYL HYDROCARBON RECEPTOR INTERACTING PROTEIN RELATED"/>
    <property type="match status" value="1"/>
</dbReference>
<dbReference type="InterPro" id="IPR019734">
    <property type="entry name" value="TPR_rpt"/>
</dbReference>
<organism evidence="4">
    <name type="scientific">Chloropicon roscoffensis</name>
    <dbReference type="NCBI Taxonomy" id="1461544"/>
    <lineage>
        <taxon>Eukaryota</taxon>
        <taxon>Viridiplantae</taxon>
        <taxon>Chlorophyta</taxon>
        <taxon>Chloropicophyceae</taxon>
        <taxon>Chloropicales</taxon>
        <taxon>Chloropicaceae</taxon>
        <taxon>Chloropicon</taxon>
    </lineage>
</organism>
<feature type="region of interest" description="Disordered" evidence="3">
    <location>
        <begin position="1"/>
        <end position="44"/>
    </location>
</feature>
<evidence type="ECO:0000256" key="1">
    <source>
        <dbReference type="ARBA" id="ARBA00022737"/>
    </source>
</evidence>
<keyword evidence="1" id="KW-0677">Repeat</keyword>
<sequence length="316" mass="34848">MVDAMEAPMSTGDDLIPPSSTSAPVSVTGSPPILVPAGQGSDMTKEEVREQAKQAVLGRLTKEEEEERSTRNKEMLPSEKNLGHMTLEEKFDFARRYKEAGNVFFKENKYEFALKNYTETITYLRHGLRMGQTNSEGVPLGAMRQELDPESKEIIASCQSNMAACALKLGRMEDVVKHASAALDQDIKEGAKARALFRRSKAYHAMGKVEEAHADVAEAAREAPGDKAVQQHLQVVGREFRELKKKEREAARTLWQGKLKQEEGADTTEEKKTKEGKGRGQGEDEAAETGQSQGGFLNLGFVWRAIRGLFAGIFGG</sequence>
<name>A0A7S3CIC0_9CHLO</name>
<dbReference type="SMART" id="SM00028">
    <property type="entry name" value="TPR"/>
    <property type="match status" value="3"/>
</dbReference>
<dbReference type="PANTHER" id="PTHR11242:SF0">
    <property type="entry name" value="TPR_REGION DOMAIN-CONTAINING PROTEIN"/>
    <property type="match status" value="1"/>
</dbReference>
<gene>
    <name evidence="4" type="ORF">CROS1456_LOCUS9034</name>
</gene>
<protein>
    <submittedName>
        <fullName evidence="4">Uncharacterized protein</fullName>
    </submittedName>
</protein>